<dbReference type="GO" id="GO:0003941">
    <property type="term" value="F:L-serine ammonia-lyase activity"/>
    <property type="evidence" value="ECO:0007669"/>
    <property type="project" value="TreeGrafter"/>
</dbReference>
<comment type="cofactor">
    <cofactor evidence="1">
        <name>pyridoxal 5'-phosphate</name>
        <dbReference type="ChEBI" id="CHEBI:597326"/>
    </cofactor>
</comment>
<dbReference type="PROSITE" id="PS00165">
    <property type="entry name" value="DEHYDRATASE_SER_THR"/>
    <property type="match status" value="1"/>
</dbReference>
<name>E5XUH7_SEGRC</name>
<dbReference type="Pfam" id="PF00291">
    <property type="entry name" value="PALP"/>
    <property type="match status" value="1"/>
</dbReference>
<proteinExistence type="predicted"/>
<dbReference type="SUPFAM" id="SSF53686">
    <property type="entry name" value="Tryptophan synthase beta subunit-like PLP-dependent enzymes"/>
    <property type="match status" value="1"/>
</dbReference>
<dbReference type="GO" id="GO:0004794">
    <property type="term" value="F:threonine deaminase activity"/>
    <property type="evidence" value="ECO:0007669"/>
    <property type="project" value="TreeGrafter"/>
</dbReference>
<organism evidence="5 6">
    <name type="scientific">Segniliparus rugosus (strain ATCC BAA-974 / DSM 45345 / CCUG 50838 / CIP 108380 / JCM 13579 / CDC 945)</name>
    <dbReference type="NCBI Taxonomy" id="679197"/>
    <lineage>
        <taxon>Bacteria</taxon>
        <taxon>Bacillati</taxon>
        <taxon>Actinomycetota</taxon>
        <taxon>Actinomycetes</taxon>
        <taxon>Mycobacteriales</taxon>
        <taxon>Segniliparaceae</taxon>
        <taxon>Segniliparus</taxon>
    </lineage>
</organism>
<evidence type="ECO:0000259" key="4">
    <source>
        <dbReference type="Pfam" id="PF00291"/>
    </source>
</evidence>
<comment type="caution">
    <text evidence="5">The sequence shown here is derived from an EMBL/GenBank/DDBJ whole genome shotgun (WGS) entry which is preliminary data.</text>
</comment>
<accession>E5XUH7</accession>
<dbReference type="GO" id="GO:0030170">
    <property type="term" value="F:pyridoxal phosphate binding"/>
    <property type="evidence" value="ECO:0007669"/>
    <property type="project" value="InterPro"/>
</dbReference>
<dbReference type="Proteomes" id="UP000004816">
    <property type="component" value="Unassembled WGS sequence"/>
</dbReference>
<dbReference type="InterPro" id="IPR050147">
    <property type="entry name" value="Ser/Thr_Dehydratase"/>
</dbReference>
<sequence length="308" mass="31014">MTAYGDVLAARERVVGRVRRTPVVRVEVPTGDGELEVDFKLEFLQHTGSFKARGMVNAVLAARERGALGEAGVVIASGGNAGLAAAWAARLVGCPATVVVPVTAPAAKVAQLHEHGAEVVQHGAVYAEAYEEAARIGRASGALPLHAYDLPEVVAGAGTIGVELVEDLGDAAATVLIAVGGGGLVAGVASAVPDSWRVVGVEPAGCPTLRAALTAGEPVRVEVDSVAQDALGASVLGALAFEVATAKGVESALVADEEILEAKAWLWQRCRIVVEPSGATALAGLMSGAVRVSGRAVVVLCGANTSLA</sequence>
<evidence type="ECO:0000256" key="1">
    <source>
        <dbReference type="ARBA" id="ARBA00001933"/>
    </source>
</evidence>
<dbReference type="RefSeq" id="WP_021029928.1">
    <property type="nucleotide sequence ID" value="NZ_KI391953.1"/>
</dbReference>
<dbReference type="GO" id="GO:0006565">
    <property type="term" value="P:L-serine catabolic process"/>
    <property type="evidence" value="ECO:0007669"/>
    <property type="project" value="TreeGrafter"/>
</dbReference>
<dbReference type="InterPro" id="IPR036052">
    <property type="entry name" value="TrpB-like_PALP_sf"/>
</dbReference>
<dbReference type="GO" id="GO:0006567">
    <property type="term" value="P:L-threonine catabolic process"/>
    <property type="evidence" value="ECO:0007669"/>
    <property type="project" value="TreeGrafter"/>
</dbReference>
<dbReference type="PANTHER" id="PTHR48078">
    <property type="entry name" value="THREONINE DEHYDRATASE, MITOCHONDRIAL-RELATED"/>
    <property type="match status" value="1"/>
</dbReference>
<evidence type="ECO:0000313" key="6">
    <source>
        <dbReference type="Proteomes" id="UP000004816"/>
    </source>
</evidence>
<keyword evidence="3" id="KW-0456">Lyase</keyword>
<dbReference type="EMBL" id="ACZI02000001">
    <property type="protein sequence ID" value="EFV12003.2"/>
    <property type="molecule type" value="Genomic_DNA"/>
</dbReference>
<dbReference type="PANTHER" id="PTHR48078:SF6">
    <property type="entry name" value="L-THREONINE DEHYDRATASE CATABOLIC TDCB"/>
    <property type="match status" value="1"/>
</dbReference>
<dbReference type="InterPro" id="IPR000634">
    <property type="entry name" value="Ser/Thr_deHydtase_PyrdxlP-BS"/>
</dbReference>
<evidence type="ECO:0000313" key="5">
    <source>
        <dbReference type="EMBL" id="EFV12003.2"/>
    </source>
</evidence>
<dbReference type="HOGENOM" id="CLU_021152_4_2_11"/>
<dbReference type="AlphaFoldDB" id="E5XUH7"/>
<protein>
    <recommendedName>
        <fullName evidence="4">Tryptophan synthase beta chain-like PALP domain-containing protein</fullName>
    </recommendedName>
</protein>
<reference evidence="5 6" key="1">
    <citation type="journal article" date="2011" name="Stand. Genomic Sci.">
        <title>High quality draft genome sequence of Segniliparus rugosus CDC 945(T)= (ATCC BAA-974(T)).</title>
        <authorList>
            <person name="Earl A.M."/>
            <person name="Desjardins C.A."/>
            <person name="Fitzgerald M.G."/>
            <person name="Arachchi H.M."/>
            <person name="Zeng Q."/>
            <person name="Mehta T."/>
            <person name="Griggs A."/>
            <person name="Birren B.W."/>
            <person name="Toney N.C."/>
            <person name="Carr J."/>
            <person name="Posey J."/>
            <person name="Butler W.R."/>
        </authorList>
    </citation>
    <scope>NUCLEOTIDE SEQUENCE [LARGE SCALE GENOMIC DNA]</scope>
    <source>
        <strain evidence="6">ATCC BAA-974 / DSM 45345 / CCUG 50838 / CIP 108380 / JCM 13579 / CDC 945</strain>
    </source>
</reference>
<evidence type="ECO:0000256" key="3">
    <source>
        <dbReference type="ARBA" id="ARBA00023239"/>
    </source>
</evidence>
<gene>
    <name evidence="5" type="ORF">HMPREF9336_03149</name>
</gene>
<dbReference type="NCBIfam" id="NF006094">
    <property type="entry name" value="PRK08246.1"/>
    <property type="match status" value="1"/>
</dbReference>
<evidence type="ECO:0000256" key="2">
    <source>
        <dbReference type="ARBA" id="ARBA00022898"/>
    </source>
</evidence>
<feature type="domain" description="Tryptophan synthase beta chain-like PALP" evidence="4">
    <location>
        <begin position="18"/>
        <end position="302"/>
    </location>
</feature>
<dbReference type="InterPro" id="IPR001926">
    <property type="entry name" value="TrpB-like_PALP"/>
</dbReference>
<dbReference type="OrthoDB" id="4408011at2"/>
<keyword evidence="2" id="KW-0663">Pyridoxal phosphate</keyword>
<dbReference type="GO" id="GO:0009097">
    <property type="term" value="P:isoleucine biosynthetic process"/>
    <property type="evidence" value="ECO:0007669"/>
    <property type="project" value="TreeGrafter"/>
</dbReference>
<dbReference type="eggNOG" id="COG1171">
    <property type="taxonomic scope" value="Bacteria"/>
</dbReference>
<dbReference type="Gene3D" id="3.40.50.1100">
    <property type="match status" value="2"/>
</dbReference>
<dbReference type="STRING" id="679197.HMPREF9336_03149"/>
<keyword evidence="6" id="KW-1185">Reference proteome</keyword>